<protein>
    <recommendedName>
        <fullName evidence="3">6-phosphogluconate dehydrogenase</fullName>
    </recommendedName>
</protein>
<dbReference type="EMBL" id="CP011390">
    <property type="protein sequence ID" value="ANE53438.1"/>
    <property type="molecule type" value="Genomic_DNA"/>
</dbReference>
<evidence type="ECO:0000313" key="2">
    <source>
        <dbReference type="Proteomes" id="UP000077177"/>
    </source>
</evidence>
<dbReference type="KEGG" id="fla:SY85_11445"/>
<keyword evidence="2" id="KW-1185">Reference proteome</keyword>
<dbReference type="Proteomes" id="UP000077177">
    <property type="component" value="Chromosome"/>
</dbReference>
<name>A0A172U2P8_9BACT</name>
<evidence type="ECO:0008006" key="3">
    <source>
        <dbReference type="Google" id="ProtNLM"/>
    </source>
</evidence>
<accession>A0A172U2P8</accession>
<evidence type="ECO:0000313" key="1">
    <source>
        <dbReference type="EMBL" id="ANE53438.1"/>
    </source>
</evidence>
<gene>
    <name evidence="1" type="ORF">SY85_11445</name>
</gene>
<reference evidence="2" key="1">
    <citation type="submission" date="2015-01" db="EMBL/GenBank/DDBJ databases">
        <title>Flavisolibacter sp./LCS9/ whole genome sequencing.</title>
        <authorList>
            <person name="Kim M.K."/>
            <person name="Srinivasan S."/>
            <person name="Lee J.-J."/>
        </authorList>
    </citation>
    <scope>NUCLEOTIDE SEQUENCE [LARGE SCALE GENOMIC DNA]</scope>
    <source>
        <strain evidence="2">LCS9</strain>
    </source>
</reference>
<organism evidence="1 2">
    <name type="scientific">Flavisolibacter tropicus</name>
    <dbReference type="NCBI Taxonomy" id="1492898"/>
    <lineage>
        <taxon>Bacteria</taxon>
        <taxon>Pseudomonadati</taxon>
        <taxon>Bacteroidota</taxon>
        <taxon>Chitinophagia</taxon>
        <taxon>Chitinophagales</taxon>
        <taxon>Chitinophagaceae</taxon>
        <taxon>Flavisolibacter</taxon>
    </lineage>
</organism>
<dbReference type="AlphaFoldDB" id="A0A172U2P8"/>
<sequence>MILLVLGLGIFIYWKYAFTYSSGNRFGLLQKFSEKGTLFKTYEGELILSSVRGNLNVPIASEKFYFSVKDKDVAQQLMNLQGHNVTVHYHEKNGTLPWRGETRYLVDSVKVQ</sequence>
<dbReference type="STRING" id="1492898.SY85_11445"/>
<proteinExistence type="predicted"/>
<reference evidence="1 2" key="2">
    <citation type="journal article" date="2016" name="Int. J. Syst. Evol. Microbiol.">
        <title>Flavisolibacter tropicus sp. nov., isolated from tropical soil.</title>
        <authorList>
            <person name="Lee J.J."/>
            <person name="Kang M.S."/>
            <person name="Kim G.S."/>
            <person name="Lee C.S."/>
            <person name="Lim S."/>
            <person name="Lee J."/>
            <person name="Roh S.H."/>
            <person name="Kang H."/>
            <person name="Ha J.M."/>
            <person name="Bae S."/>
            <person name="Jung H.Y."/>
            <person name="Kim M.K."/>
        </authorList>
    </citation>
    <scope>NUCLEOTIDE SEQUENCE [LARGE SCALE GENOMIC DNA]</scope>
    <source>
        <strain evidence="1 2">LCS9</strain>
    </source>
</reference>